<evidence type="ECO:0000313" key="3">
    <source>
        <dbReference type="EMBL" id="CAB4746787.1"/>
    </source>
</evidence>
<accession>A0A6J6TJP2</accession>
<sequence length="172" mass="19040">MITLSPIHLGITHGTLTIHSAPKSLCSHIDWSLAEVLGVPIKNDWKLQPLLSGTFQCSLNWQAKNGTAARMATSLVGWNYLRFEIRQDAALGSDGDYFRFTPYLKLHRATIGPSGDVMINENQITAAISQLGSEELAEKLENILGTCWDRELEPFRIAMGDGSEELIDRISV</sequence>
<evidence type="ECO:0000313" key="1">
    <source>
        <dbReference type="EMBL" id="CAB4597093.1"/>
    </source>
</evidence>
<evidence type="ECO:0000313" key="2">
    <source>
        <dbReference type="EMBL" id="CAB4677278.1"/>
    </source>
</evidence>
<proteinExistence type="predicted"/>
<gene>
    <name evidence="1" type="ORF">UFOPK1791_00894</name>
    <name evidence="2" type="ORF">UFOPK2312_00941</name>
    <name evidence="3" type="ORF">UFOPK2802_00889</name>
    <name evidence="4" type="ORF">UFOPK4113_00740</name>
</gene>
<reference evidence="3" key="1">
    <citation type="submission" date="2020-05" db="EMBL/GenBank/DDBJ databases">
        <authorList>
            <person name="Chiriac C."/>
            <person name="Salcher M."/>
            <person name="Ghai R."/>
            <person name="Kavagutti S V."/>
        </authorList>
    </citation>
    <scope>NUCLEOTIDE SEQUENCE</scope>
</reference>
<dbReference type="AlphaFoldDB" id="A0A6J6TJP2"/>
<dbReference type="EMBL" id="CAEZYX010000112">
    <property type="protein sequence ID" value="CAB4746787.1"/>
    <property type="molecule type" value="Genomic_DNA"/>
</dbReference>
<dbReference type="EMBL" id="CAFBPL010000100">
    <property type="protein sequence ID" value="CAB5019559.1"/>
    <property type="molecule type" value="Genomic_DNA"/>
</dbReference>
<dbReference type="InterPro" id="IPR021491">
    <property type="entry name" value="DUF3145"/>
</dbReference>
<evidence type="ECO:0000313" key="4">
    <source>
        <dbReference type="EMBL" id="CAB5019559.1"/>
    </source>
</evidence>
<name>A0A6J6TJP2_9ZZZZ</name>
<protein>
    <submittedName>
        <fullName evidence="3">Unannotated protein</fullName>
    </submittedName>
</protein>
<dbReference type="Pfam" id="PF11343">
    <property type="entry name" value="DUF3145"/>
    <property type="match status" value="1"/>
</dbReference>
<dbReference type="EMBL" id="CAEZUF010000092">
    <property type="protein sequence ID" value="CAB4597093.1"/>
    <property type="molecule type" value="Genomic_DNA"/>
</dbReference>
<organism evidence="3">
    <name type="scientific">freshwater metagenome</name>
    <dbReference type="NCBI Taxonomy" id="449393"/>
    <lineage>
        <taxon>unclassified sequences</taxon>
        <taxon>metagenomes</taxon>
        <taxon>ecological metagenomes</taxon>
    </lineage>
</organism>
<dbReference type="EMBL" id="CAEZWY010000133">
    <property type="protein sequence ID" value="CAB4677278.1"/>
    <property type="molecule type" value="Genomic_DNA"/>
</dbReference>